<gene>
    <name evidence="2" type="ORF">CGSMWGv1500E_01910</name>
</gene>
<dbReference type="Proteomes" id="UP000032875">
    <property type="component" value="Unassembled WGS sequence"/>
</dbReference>
<dbReference type="AlphaFoldDB" id="I4M2J0"/>
<comment type="caution">
    <text evidence="2">The sequence shown here is derived from an EMBL/GenBank/DDBJ whole genome shotgun (WGS) entry which is preliminary data.</text>
</comment>
<evidence type="ECO:0000313" key="3">
    <source>
        <dbReference type="Proteomes" id="UP000032875"/>
    </source>
</evidence>
<name>I4M2J0_GARVA</name>
<evidence type="ECO:0000313" key="2">
    <source>
        <dbReference type="EMBL" id="EIK83430.1"/>
    </source>
</evidence>
<keyword evidence="2" id="KW-0808">Transferase</keyword>
<dbReference type="CDD" id="cd00761">
    <property type="entry name" value="Glyco_tranf_GTA_type"/>
    <property type="match status" value="2"/>
</dbReference>
<dbReference type="EMBL" id="ADES01000006">
    <property type="protein sequence ID" value="EIK83430.1"/>
    <property type="molecule type" value="Genomic_DNA"/>
</dbReference>
<feature type="domain" description="Glycosyltransferase 2-like" evidence="1">
    <location>
        <begin position="349"/>
        <end position="453"/>
    </location>
</feature>
<evidence type="ECO:0000259" key="1">
    <source>
        <dbReference type="Pfam" id="PF00535"/>
    </source>
</evidence>
<dbReference type="Pfam" id="PF00535">
    <property type="entry name" value="Glycos_transf_2"/>
    <property type="match status" value="2"/>
</dbReference>
<organism evidence="2 3">
    <name type="scientific">Gardnerella vaginalis 1500E</name>
    <dbReference type="NCBI Taxonomy" id="698957"/>
    <lineage>
        <taxon>Bacteria</taxon>
        <taxon>Bacillati</taxon>
        <taxon>Actinomycetota</taxon>
        <taxon>Actinomycetes</taxon>
        <taxon>Bifidobacteriales</taxon>
        <taxon>Bifidobacteriaceae</taxon>
        <taxon>Gardnerella</taxon>
    </lineage>
</organism>
<dbReference type="InterPro" id="IPR001173">
    <property type="entry name" value="Glyco_trans_2-like"/>
</dbReference>
<proteinExistence type="predicted"/>
<protein>
    <submittedName>
        <fullName evidence="2">Glycosyl transferase family 2</fullName>
    </submittedName>
</protein>
<dbReference type="GO" id="GO:0016758">
    <property type="term" value="F:hexosyltransferase activity"/>
    <property type="evidence" value="ECO:0007669"/>
    <property type="project" value="UniProtKB-ARBA"/>
</dbReference>
<reference evidence="2 3" key="1">
    <citation type="journal article" date="2012" name="J. Bacteriol.">
        <title>Comparative Genomic Analyses of 17 Clinical Isolates of Gardnerella vaginalis Provide Evidence of Multiple Genetically Isolated Clades Consistent with Subspeciation into Genovars.</title>
        <authorList>
            <person name="Ahmed A."/>
            <person name="Earl J."/>
            <person name="Retchless A."/>
            <person name="Hillier S."/>
            <person name="Rabe L."/>
            <person name="Cherpes T."/>
            <person name="Powell E."/>
            <person name="Janto B."/>
            <person name="Eutsey R."/>
            <person name="Hiller N.L."/>
            <person name="Boissy R."/>
            <person name="Dahlgreen M."/>
            <person name="Hall B."/>
            <person name="Costerton J."/>
            <person name="Post J.C."/>
            <person name="Hu F."/>
            <person name="Ehrlich G."/>
        </authorList>
    </citation>
    <scope>NUCLEOTIDE SEQUENCE [LARGE SCALE GENOMIC DNA]</scope>
    <source>
        <strain evidence="2 3">1500E</strain>
    </source>
</reference>
<feature type="domain" description="Glycosyltransferase 2-like" evidence="1">
    <location>
        <begin position="5"/>
        <end position="107"/>
    </location>
</feature>
<dbReference type="SUPFAM" id="SSF53448">
    <property type="entry name" value="Nucleotide-diphospho-sugar transferases"/>
    <property type="match status" value="2"/>
</dbReference>
<accession>I4M2J0</accession>
<dbReference type="PATRIC" id="fig|698957.3.peg.374"/>
<dbReference type="InterPro" id="IPR029044">
    <property type="entry name" value="Nucleotide-diphossugar_trans"/>
</dbReference>
<dbReference type="PANTHER" id="PTHR22916:SF3">
    <property type="entry name" value="UDP-GLCNAC:BETAGAL BETA-1,3-N-ACETYLGLUCOSAMINYLTRANSFERASE-LIKE PROTEIN 1"/>
    <property type="match status" value="1"/>
</dbReference>
<sequence length="807" mass="92967">MPKVSIIVPIYNVEAFLPECLESIQNQTFKDWECLMFSDGSKDGSIDIMKSFAKKDSRFVVIEKENEGYGATCNRGLERAKGEWISIIEPDDFIDPHMYERLLSNIEIAGKNPNENGKTGETLDIIKGGYWLFYDGKDGYKSAVETPNLCYFMPEHRTIFNLSEFAEPFYHHPSIWSAIYRKDFLNGDNRNHEIIRFKPIPGAGWTDNPFFAQTMVLANKICWNPGKYYYYRQTNPGASSLLKDFHLPFDRLRDMREFLSKQNISREILHAFYSREFDYVNSLITEFGFDDKNPEIRKLIYEVFSSMDSKEVFLMASRLKPEFMDYYMDFLGSSYEVKPQKAEANPKLSLVIFTHNAHSWIVDSLKACSSISSIPCEFIIVDSHSNDSTIAIAKKFTSKDKRFTIQSHEDTASIKDMLSKAISYAHGTYTIFMPSSYIINEKVLSEALNQVQYYNEICAKNGEDAAKYAAKNAAQVTTKNASKTASVDLAFFNNKSKHSDYLIDCALKNREKTKESNILRQQFIMPTNSEDANKDVSYGLYKASDIPELLLDSCYSYGWQKIWRTDFLKASKAEAGEHDLPSTLMTFTTRAALKAQKILYCDLSKTYEDAYGRFSVGADEGFENLHHTNIPDNFWLSIERHAVQDEAPLEVDSVIETGEWLKSEGLLDQYNRGYVNSLVNSFVHDCHTRVTSESLADIIHDKLQEVMQIMDYDKVSKNLPSYFYDELSYNEFQKLQLNTASRTLWLKERMLKFESKTLNYAQEISSIRTSARYVIGEKIVTAAKKITLPMFIAKLQKKFRLMRRNSK</sequence>
<dbReference type="RefSeq" id="WP_004127396.1">
    <property type="nucleotide sequence ID" value="NZ_ADES01000006.1"/>
</dbReference>
<dbReference type="Gene3D" id="3.90.550.10">
    <property type="entry name" value="Spore Coat Polysaccharide Biosynthesis Protein SpsA, Chain A"/>
    <property type="match status" value="2"/>
</dbReference>
<dbReference type="PANTHER" id="PTHR22916">
    <property type="entry name" value="GLYCOSYLTRANSFERASE"/>
    <property type="match status" value="1"/>
</dbReference>